<feature type="transmembrane region" description="Helical" evidence="2">
    <location>
        <begin position="98"/>
        <end position="131"/>
    </location>
</feature>
<keyword evidence="2" id="KW-0472">Membrane</keyword>
<evidence type="ECO:0000313" key="4">
    <source>
        <dbReference type="Proteomes" id="UP001529369"/>
    </source>
</evidence>
<dbReference type="Proteomes" id="UP001529369">
    <property type="component" value="Unassembled WGS sequence"/>
</dbReference>
<reference evidence="4" key="1">
    <citation type="journal article" date="2019" name="Int. J. Syst. Evol. Microbiol.">
        <title>The Global Catalogue of Microorganisms (GCM) 10K type strain sequencing project: providing services to taxonomists for standard genome sequencing and annotation.</title>
        <authorList>
            <consortium name="The Broad Institute Genomics Platform"/>
            <consortium name="The Broad Institute Genome Sequencing Center for Infectious Disease"/>
            <person name="Wu L."/>
            <person name="Ma J."/>
        </authorList>
    </citation>
    <scope>NUCLEOTIDE SEQUENCE [LARGE SCALE GENOMIC DNA]</scope>
    <source>
        <strain evidence="4">CECT 7131</strain>
    </source>
</reference>
<gene>
    <name evidence="3" type="ORF">QWZ14_22440</name>
</gene>
<organism evidence="3 4">
    <name type="scientific">Paeniroseomonas aquatica</name>
    <dbReference type="NCBI Taxonomy" id="373043"/>
    <lineage>
        <taxon>Bacteria</taxon>
        <taxon>Pseudomonadati</taxon>
        <taxon>Pseudomonadota</taxon>
        <taxon>Alphaproteobacteria</taxon>
        <taxon>Acetobacterales</taxon>
        <taxon>Acetobacteraceae</taxon>
        <taxon>Paeniroseomonas</taxon>
    </lineage>
</organism>
<protein>
    <recommendedName>
        <fullName evidence="5">Glycosyltransferase RgtA/B/C/D-like domain-containing protein</fullName>
    </recommendedName>
</protein>
<proteinExistence type="predicted"/>
<keyword evidence="4" id="KW-1185">Reference proteome</keyword>
<dbReference type="EMBL" id="JAUFPN010000186">
    <property type="protein sequence ID" value="MDN3567148.1"/>
    <property type="molecule type" value="Genomic_DNA"/>
</dbReference>
<feature type="transmembrane region" description="Helical" evidence="2">
    <location>
        <begin position="162"/>
        <end position="180"/>
    </location>
</feature>
<evidence type="ECO:0008006" key="5">
    <source>
        <dbReference type="Google" id="ProtNLM"/>
    </source>
</evidence>
<feature type="transmembrane region" description="Helical" evidence="2">
    <location>
        <begin position="385"/>
        <end position="406"/>
    </location>
</feature>
<sequence>MGSRKDLWLSLAGLVVALVWPILVVGYPLLFWDSLDYLGTGIELGYGTLRPPVYAYLIRLLHWNLSLWPVILGQVALAVWLIWRAMDALQVPWRSRLAAPVLIALSSLPFFVIWVMADILTGLMVLAAFILVARPPVRGWEHALVAGFAFLAGMAHVTHLPLLLGIGLVLLAAALLWPGLGLSRGAALGLIGAPVLAACLLVAANLALYGVARVTYSSPALALTRQVEDGLTQRTLDAECPTRRWRLCDERAALEGATSLWFGFADDSPLQARLGGMVGYAAEAAEIVSATTRRYWRDSLTAGIERAGAILLSRDSASFGARRDQAAILDLLRSHRYGYLDGGLDRPLNTAELTAAARPGDLTALAWAPLLAVGGLIAWRRRAPLAAVFLGVTLAAIIGNALVIGVGGDVEGRYHGRLAWLAVFGCFLAATSRAVSRSDRSAAPAPPSFGKLEPGQTGYAT</sequence>
<accession>A0ABT8AC99</accession>
<evidence type="ECO:0000256" key="1">
    <source>
        <dbReference type="SAM" id="MobiDB-lite"/>
    </source>
</evidence>
<evidence type="ECO:0000256" key="2">
    <source>
        <dbReference type="SAM" id="Phobius"/>
    </source>
</evidence>
<feature type="transmembrane region" description="Helical" evidence="2">
    <location>
        <begin position="7"/>
        <end position="30"/>
    </location>
</feature>
<evidence type="ECO:0000313" key="3">
    <source>
        <dbReference type="EMBL" id="MDN3567148.1"/>
    </source>
</evidence>
<keyword evidence="2" id="KW-1133">Transmembrane helix</keyword>
<feature type="transmembrane region" description="Helical" evidence="2">
    <location>
        <begin position="66"/>
        <end position="86"/>
    </location>
</feature>
<feature type="transmembrane region" description="Helical" evidence="2">
    <location>
        <begin position="186"/>
        <end position="208"/>
    </location>
</feature>
<feature type="transmembrane region" description="Helical" evidence="2">
    <location>
        <begin position="418"/>
        <end position="435"/>
    </location>
</feature>
<name>A0ABT8AC99_9PROT</name>
<comment type="caution">
    <text evidence="3">The sequence shown here is derived from an EMBL/GenBank/DDBJ whole genome shotgun (WGS) entry which is preliminary data.</text>
</comment>
<dbReference type="RefSeq" id="WP_290319159.1">
    <property type="nucleotide sequence ID" value="NZ_JAUFPN010000186.1"/>
</dbReference>
<feature type="region of interest" description="Disordered" evidence="1">
    <location>
        <begin position="439"/>
        <end position="461"/>
    </location>
</feature>
<keyword evidence="2" id="KW-0812">Transmembrane</keyword>